<feature type="domain" description="Thioredoxin-like fold" evidence="3">
    <location>
        <begin position="27"/>
        <end position="130"/>
    </location>
</feature>
<dbReference type="SUPFAM" id="SSF52833">
    <property type="entry name" value="Thioredoxin-like"/>
    <property type="match status" value="1"/>
</dbReference>
<dbReference type="InterPro" id="IPR036249">
    <property type="entry name" value="Thioredoxin-like_sf"/>
</dbReference>
<dbReference type="EMBL" id="GL945480">
    <property type="protein sequence ID" value="EGN98911.1"/>
    <property type="molecule type" value="Genomic_DNA"/>
</dbReference>
<proteinExistence type="inferred from homology"/>
<dbReference type="Gene3D" id="3.40.30.10">
    <property type="entry name" value="Glutaredoxin"/>
    <property type="match status" value="1"/>
</dbReference>
<sequence>MSTSDASQSKVILWAFAKPARGPSYSAFCQKLETFLRFTSTPYEVRETMTDKAPKGKLPYVDVQHEGKTVTIADSHFIIRYLVENGISANPDDQAGLTASQKSESRAFQAYMEEVLYSAMRYEKYCKDDNFATMMAEALEVTPLPFWLPWPLSSFVLGMFQRSAKNSLWAEGMGRHSEEEVKSLEKEGIQALEVRLSAHPYFHGEKPTTIDVTISAFLACSLGTKANPYFTSMVISSHVLRSYCRRMTAPLFPEYEELLREIDSADKDRSDATENHASGVE</sequence>
<dbReference type="SFLD" id="SFLDG01200">
    <property type="entry name" value="SUF1.1"/>
    <property type="match status" value="1"/>
</dbReference>
<dbReference type="SFLD" id="SFLDG01180">
    <property type="entry name" value="SUF1"/>
    <property type="match status" value="1"/>
</dbReference>
<dbReference type="InterPro" id="IPR033468">
    <property type="entry name" value="Metaxin_GST"/>
</dbReference>
<evidence type="ECO:0000256" key="1">
    <source>
        <dbReference type="ARBA" id="ARBA00006475"/>
    </source>
</evidence>
<reference evidence="5" key="1">
    <citation type="journal article" date="2011" name="Science">
        <title>The plant cell wall-decomposing machinery underlies the functional diversity of forest fungi.</title>
        <authorList>
            <person name="Eastwood D.C."/>
            <person name="Floudas D."/>
            <person name="Binder M."/>
            <person name="Majcherczyk A."/>
            <person name="Schneider P."/>
            <person name="Aerts A."/>
            <person name="Asiegbu F.O."/>
            <person name="Baker S.E."/>
            <person name="Barry K."/>
            <person name="Bendiksby M."/>
            <person name="Blumentritt M."/>
            <person name="Coutinho P.M."/>
            <person name="Cullen D."/>
            <person name="de Vries R.P."/>
            <person name="Gathman A."/>
            <person name="Goodell B."/>
            <person name="Henrissat B."/>
            <person name="Ihrmark K."/>
            <person name="Kauserud H."/>
            <person name="Kohler A."/>
            <person name="LaButti K."/>
            <person name="Lapidus A."/>
            <person name="Lavin J.L."/>
            <person name="Lee Y.-H."/>
            <person name="Lindquist E."/>
            <person name="Lilly W."/>
            <person name="Lucas S."/>
            <person name="Morin E."/>
            <person name="Murat C."/>
            <person name="Oguiza J.A."/>
            <person name="Park J."/>
            <person name="Pisabarro A.G."/>
            <person name="Riley R."/>
            <person name="Rosling A."/>
            <person name="Salamov A."/>
            <person name="Schmidt O."/>
            <person name="Schmutz J."/>
            <person name="Skrede I."/>
            <person name="Stenlid J."/>
            <person name="Wiebenga A."/>
            <person name="Xie X."/>
            <person name="Kuees U."/>
            <person name="Hibbett D.S."/>
            <person name="Hoffmeister D."/>
            <person name="Hoegberg N."/>
            <person name="Martin F."/>
            <person name="Grigoriev I.V."/>
            <person name="Watkinson S.C."/>
        </authorList>
    </citation>
    <scope>NUCLEOTIDE SEQUENCE [LARGE SCALE GENOMIC DNA]</scope>
    <source>
        <strain evidence="5">strain S7.3</strain>
    </source>
</reference>
<dbReference type="InterPro" id="IPR026928">
    <property type="entry name" value="FAX/IsoI-like"/>
</dbReference>
<dbReference type="PANTHER" id="PTHR12289">
    <property type="entry name" value="METAXIN RELATED"/>
    <property type="match status" value="1"/>
</dbReference>
<comment type="similarity">
    <text evidence="1">Belongs to the FAX family.</text>
</comment>
<dbReference type="InterPro" id="IPR050931">
    <property type="entry name" value="Mito_Protein_Transport_Metaxin"/>
</dbReference>
<dbReference type="HOGENOM" id="CLU_044137_1_2_1"/>
<name>F8PYE8_SERL3</name>
<dbReference type="SFLD" id="SFLDS00019">
    <property type="entry name" value="Glutathione_Transferase_(cytos"/>
    <property type="match status" value="1"/>
</dbReference>
<gene>
    <name evidence="4" type="ORF">SERLA73DRAFT_54410</name>
</gene>
<organism evidence="5">
    <name type="scientific">Serpula lacrymans var. lacrymans (strain S7.3)</name>
    <name type="common">Dry rot fungus</name>
    <dbReference type="NCBI Taxonomy" id="936435"/>
    <lineage>
        <taxon>Eukaryota</taxon>
        <taxon>Fungi</taxon>
        <taxon>Dikarya</taxon>
        <taxon>Basidiomycota</taxon>
        <taxon>Agaricomycotina</taxon>
        <taxon>Agaricomycetes</taxon>
        <taxon>Agaricomycetidae</taxon>
        <taxon>Boletales</taxon>
        <taxon>Coniophorineae</taxon>
        <taxon>Serpulaceae</taxon>
        <taxon>Serpula</taxon>
    </lineage>
</organism>
<dbReference type="OMA" id="RRIHDKY"/>
<protein>
    <recommendedName>
        <fullName evidence="6">Thioredoxin-like fold domain-containing protein</fullName>
    </recommendedName>
</protein>
<dbReference type="OrthoDB" id="5809458at2759"/>
<keyword evidence="5" id="KW-1185">Reference proteome</keyword>
<dbReference type="InParanoid" id="F8PYE8"/>
<dbReference type="InterPro" id="IPR040079">
    <property type="entry name" value="Glutathione_S-Trfase"/>
</dbReference>
<dbReference type="InterPro" id="IPR012336">
    <property type="entry name" value="Thioredoxin-like_fold"/>
</dbReference>
<feature type="domain" description="Metaxin glutathione S-transferase" evidence="2">
    <location>
        <begin position="188"/>
        <end position="247"/>
    </location>
</feature>
<dbReference type="Pfam" id="PF17171">
    <property type="entry name" value="GST_C_6"/>
    <property type="match status" value="1"/>
</dbReference>
<dbReference type="AlphaFoldDB" id="F8PYE8"/>
<evidence type="ECO:0008006" key="6">
    <source>
        <dbReference type="Google" id="ProtNLM"/>
    </source>
</evidence>
<dbReference type="PANTHER" id="PTHR12289:SF41">
    <property type="entry name" value="FAILED AXON CONNECTIONS-RELATED"/>
    <property type="match status" value="1"/>
</dbReference>
<dbReference type="Pfam" id="PF17172">
    <property type="entry name" value="GST_N_4"/>
    <property type="match status" value="1"/>
</dbReference>
<dbReference type="GO" id="GO:0005737">
    <property type="term" value="C:cytoplasm"/>
    <property type="evidence" value="ECO:0007669"/>
    <property type="project" value="TreeGrafter"/>
</dbReference>
<evidence type="ECO:0000259" key="2">
    <source>
        <dbReference type="Pfam" id="PF17171"/>
    </source>
</evidence>
<dbReference type="Proteomes" id="UP000008063">
    <property type="component" value="Unassembled WGS sequence"/>
</dbReference>
<evidence type="ECO:0000259" key="3">
    <source>
        <dbReference type="Pfam" id="PF17172"/>
    </source>
</evidence>
<evidence type="ECO:0000313" key="4">
    <source>
        <dbReference type="EMBL" id="EGN98911.1"/>
    </source>
</evidence>
<accession>F8PYE8</accession>
<dbReference type="CDD" id="cd03193">
    <property type="entry name" value="GST_C_Metaxin"/>
    <property type="match status" value="1"/>
</dbReference>
<evidence type="ECO:0000313" key="5">
    <source>
        <dbReference type="Proteomes" id="UP000008063"/>
    </source>
</evidence>